<evidence type="ECO:0000256" key="2">
    <source>
        <dbReference type="ARBA" id="ARBA00022857"/>
    </source>
</evidence>
<proteinExistence type="inferred from homology"/>
<dbReference type="InterPro" id="IPR052178">
    <property type="entry name" value="Sec_Metab_Biosynth_SDR"/>
</dbReference>
<evidence type="ECO:0000256" key="3">
    <source>
        <dbReference type="ARBA" id="ARBA00023002"/>
    </source>
</evidence>
<dbReference type="Proteomes" id="UP001278500">
    <property type="component" value="Unassembled WGS sequence"/>
</dbReference>
<dbReference type="PANTHER" id="PTHR43618:SF4">
    <property type="entry name" value="SHORT CHAIN DEHYDROGENASE_REDUCTASE FAMILY (AFU_ORTHOLOGUE AFUA_7G04540)"/>
    <property type="match status" value="1"/>
</dbReference>
<keyword evidence="6" id="KW-1185">Reference proteome</keyword>
<dbReference type="SUPFAM" id="SSF51735">
    <property type="entry name" value="NAD(P)-binding Rossmann-fold domains"/>
    <property type="match status" value="1"/>
</dbReference>
<dbReference type="GO" id="GO:0016491">
    <property type="term" value="F:oxidoreductase activity"/>
    <property type="evidence" value="ECO:0007669"/>
    <property type="project" value="UniProtKB-KW"/>
</dbReference>
<sequence length="398" mass="43279">MFECSHSEVRQHINKLPLPKFPFSPFLSGLRTMIQSLPTRFIRPCTRTLHSTTKTRALNTTARTTLATPTTLYQPTTSSSKLPRTSLPLPLYQQSHKMSTGTKSAAAASHAELHRNSLFNLAGRVALVTGGGTGIGLMATQTLAVNGAKVYIVGRNKEKLDKVVEIYNKDIEGEIIALQADVTKKEDIAALVKEIESREKCLCILVNNAGVSSSSVTTEASDAKELKHNLFENKDATFDDWTDTYRTNVASIYFMTSAFLPLLQASTERHPGWSGTVVNISSISGQVKSAQHHFSYNASKAAAIHLNRMLAAEIANAGLKIRVNSIAPGPFPSEMTAEESDEFQKSHIPKEKYEAKYPGARPGRDIDMAQAVLALVSNQFINGETLAVDGGYKLAAGL</sequence>
<dbReference type="InterPro" id="IPR002347">
    <property type="entry name" value="SDR_fam"/>
</dbReference>
<keyword evidence="3" id="KW-0560">Oxidoreductase</keyword>
<dbReference type="CDD" id="cd05233">
    <property type="entry name" value="SDR_c"/>
    <property type="match status" value="1"/>
</dbReference>
<dbReference type="Gene3D" id="3.40.50.720">
    <property type="entry name" value="NAD(P)-binding Rossmann-like Domain"/>
    <property type="match status" value="1"/>
</dbReference>
<gene>
    <name evidence="5" type="ORF">B0H65DRAFT_448388</name>
</gene>
<evidence type="ECO:0000313" key="6">
    <source>
        <dbReference type="Proteomes" id="UP001278500"/>
    </source>
</evidence>
<dbReference type="FunFam" id="3.40.50.720:FF:000084">
    <property type="entry name" value="Short-chain dehydrogenase reductase"/>
    <property type="match status" value="1"/>
</dbReference>
<dbReference type="InterPro" id="IPR020904">
    <property type="entry name" value="Sc_DH/Rdtase_CS"/>
</dbReference>
<evidence type="ECO:0008006" key="7">
    <source>
        <dbReference type="Google" id="ProtNLM"/>
    </source>
</evidence>
<keyword evidence="2" id="KW-0521">NADP</keyword>
<comment type="caution">
    <text evidence="5">The sequence shown here is derived from an EMBL/GenBank/DDBJ whole genome shotgun (WGS) entry which is preliminary data.</text>
</comment>
<evidence type="ECO:0000256" key="1">
    <source>
        <dbReference type="ARBA" id="ARBA00006484"/>
    </source>
</evidence>
<dbReference type="GeneID" id="87863058"/>
<accession>A0AAE0JMP4</accession>
<dbReference type="PANTHER" id="PTHR43618">
    <property type="entry name" value="7-ALPHA-HYDROXYSTEROID DEHYDROGENASE"/>
    <property type="match status" value="1"/>
</dbReference>
<reference evidence="5" key="2">
    <citation type="submission" date="2023-06" db="EMBL/GenBank/DDBJ databases">
        <authorList>
            <consortium name="Lawrence Berkeley National Laboratory"/>
            <person name="Haridas S."/>
            <person name="Hensen N."/>
            <person name="Bonometti L."/>
            <person name="Westerberg I."/>
            <person name="Brannstrom I.O."/>
            <person name="Guillou S."/>
            <person name="Cros-Aarteil S."/>
            <person name="Calhoun S."/>
            <person name="Kuo A."/>
            <person name="Mondo S."/>
            <person name="Pangilinan J."/>
            <person name="Riley R."/>
            <person name="Labutti K."/>
            <person name="Andreopoulos B."/>
            <person name="Lipzen A."/>
            <person name="Chen C."/>
            <person name="Yanf M."/>
            <person name="Daum C."/>
            <person name="Ng V."/>
            <person name="Clum A."/>
            <person name="Steindorff A."/>
            <person name="Ohm R."/>
            <person name="Martin F."/>
            <person name="Silar P."/>
            <person name="Natvig D."/>
            <person name="Lalanne C."/>
            <person name="Gautier V."/>
            <person name="Ament-Velasquez S.L."/>
            <person name="Kruys A."/>
            <person name="Hutchinson M.I."/>
            <person name="Powell A.J."/>
            <person name="Barry K."/>
            <person name="Miller A.N."/>
            <person name="Grigoriev I.V."/>
            <person name="Debuchy R."/>
            <person name="Gladieux P."/>
            <person name="Thoren M.H."/>
            <person name="Johannesson H."/>
        </authorList>
    </citation>
    <scope>NUCLEOTIDE SEQUENCE</scope>
    <source>
        <strain evidence="5">CBS 560.94</strain>
    </source>
</reference>
<evidence type="ECO:0000313" key="5">
    <source>
        <dbReference type="EMBL" id="KAK3354434.1"/>
    </source>
</evidence>
<dbReference type="RefSeq" id="XP_062685812.1">
    <property type="nucleotide sequence ID" value="XM_062825904.1"/>
</dbReference>
<dbReference type="PROSITE" id="PS00061">
    <property type="entry name" value="ADH_SHORT"/>
    <property type="match status" value="1"/>
</dbReference>
<dbReference type="EMBL" id="JAUEPP010000001">
    <property type="protein sequence ID" value="KAK3354434.1"/>
    <property type="molecule type" value="Genomic_DNA"/>
</dbReference>
<dbReference type="AlphaFoldDB" id="A0AAE0JMP4"/>
<protein>
    <recommendedName>
        <fullName evidence="7">NAD(P)H-dependent oxidoreductase</fullName>
    </recommendedName>
</protein>
<comment type="similarity">
    <text evidence="1 4">Belongs to the short-chain dehydrogenases/reductases (SDR) family.</text>
</comment>
<organism evidence="5 6">
    <name type="scientific">Neurospora tetraspora</name>
    <dbReference type="NCBI Taxonomy" id="94610"/>
    <lineage>
        <taxon>Eukaryota</taxon>
        <taxon>Fungi</taxon>
        <taxon>Dikarya</taxon>
        <taxon>Ascomycota</taxon>
        <taxon>Pezizomycotina</taxon>
        <taxon>Sordariomycetes</taxon>
        <taxon>Sordariomycetidae</taxon>
        <taxon>Sordariales</taxon>
        <taxon>Sordariaceae</taxon>
        <taxon>Neurospora</taxon>
    </lineage>
</organism>
<reference evidence="5" key="1">
    <citation type="journal article" date="2023" name="Mol. Phylogenet. Evol.">
        <title>Genome-scale phylogeny and comparative genomics of the fungal order Sordariales.</title>
        <authorList>
            <person name="Hensen N."/>
            <person name="Bonometti L."/>
            <person name="Westerberg I."/>
            <person name="Brannstrom I.O."/>
            <person name="Guillou S."/>
            <person name="Cros-Aarteil S."/>
            <person name="Calhoun S."/>
            <person name="Haridas S."/>
            <person name="Kuo A."/>
            <person name="Mondo S."/>
            <person name="Pangilinan J."/>
            <person name="Riley R."/>
            <person name="LaButti K."/>
            <person name="Andreopoulos B."/>
            <person name="Lipzen A."/>
            <person name="Chen C."/>
            <person name="Yan M."/>
            <person name="Daum C."/>
            <person name="Ng V."/>
            <person name="Clum A."/>
            <person name="Steindorff A."/>
            <person name="Ohm R.A."/>
            <person name="Martin F."/>
            <person name="Silar P."/>
            <person name="Natvig D.O."/>
            <person name="Lalanne C."/>
            <person name="Gautier V."/>
            <person name="Ament-Velasquez S.L."/>
            <person name="Kruys A."/>
            <person name="Hutchinson M.I."/>
            <person name="Powell A.J."/>
            <person name="Barry K."/>
            <person name="Miller A.N."/>
            <person name="Grigoriev I.V."/>
            <person name="Debuchy R."/>
            <person name="Gladieux P."/>
            <person name="Hiltunen Thoren M."/>
            <person name="Johannesson H."/>
        </authorList>
    </citation>
    <scope>NUCLEOTIDE SEQUENCE</scope>
    <source>
        <strain evidence="5">CBS 560.94</strain>
    </source>
</reference>
<name>A0AAE0JMP4_9PEZI</name>
<dbReference type="PRINTS" id="PR00080">
    <property type="entry name" value="SDRFAMILY"/>
</dbReference>
<dbReference type="PRINTS" id="PR00081">
    <property type="entry name" value="GDHRDH"/>
</dbReference>
<dbReference type="InterPro" id="IPR036291">
    <property type="entry name" value="NAD(P)-bd_dom_sf"/>
</dbReference>
<evidence type="ECO:0000256" key="4">
    <source>
        <dbReference type="RuleBase" id="RU000363"/>
    </source>
</evidence>
<dbReference type="Pfam" id="PF00106">
    <property type="entry name" value="adh_short"/>
    <property type="match status" value="1"/>
</dbReference>